<dbReference type="RefSeq" id="XP_008715070.1">
    <property type="nucleotide sequence ID" value="XM_008716848.1"/>
</dbReference>
<gene>
    <name evidence="2" type="ORF">HMPREF1541_02493</name>
</gene>
<feature type="compositionally biased region" description="Low complexity" evidence="1">
    <location>
        <begin position="108"/>
        <end position="120"/>
    </location>
</feature>
<feature type="compositionally biased region" description="Basic and acidic residues" evidence="1">
    <location>
        <begin position="96"/>
        <end position="106"/>
    </location>
</feature>
<sequence>MGAQMPYQRPRYRDCEPFSKRSERAIASDTDVRIATTNSTASTEHRRRSRSPVRDRLEREGHPTKTPSSERKHESTELELPKPTTMDNADLIADTATEKIDHDQTRRSLSASAPSSQAAAFTRRSSATPIEAQNHIESISQEAPDTSRQASVASSTATAQAHNGHQSDDRGSLVGSRPLPIEPSFADPVAQSNDLTSREAPSTPQPPVAEALKSAAAYNHLKPPQPHQDQDSAPAPASPGGNDLALYPARPPAATAETSTVEHQRQQQQREYINQVARMIATKNLSSGQLEMIHYRRQTCEDFKRMLDEAVAEMEHDSQVLTERDVMMRWRWQCERQRHEQVWEMWNAEKAEEAAERARRMGRRG</sequence>
<evidence type="ECO:0000313" key="2">
    <source>
        <dbReference type="EMBL" id="ETN43334.1"/>
    </source>
</evidence>
<organism evidence="2 3">
    <name type="scientific">Cyphellophora europaea (strain CBS 101466)</name>
    <name type="common">Phialophora europaea</name>
    <dbReference type="NCBI Taxonomy" id="1220924"/>
    <lineage>
        <taxon>Eukaryota</taxon>
        <taxon>Fungi</taxon>
        <taxon>Dikarya</taxon>
        <taxon>Ascomycota</taxon>
        <taxon>Pezizomycotina</taxon>
        <taxon>Eurotiomycetes</taxon>
        <taxon>Chaetothyriomycetidae</taxon>
        <taxon>Chaetothyriales</taxon>
        <taxon>Cyphellophoraceae</taxon>
        <taxon>Cyphellophora</taxon>
    </lineage>
</organism>
<dbReference type="InParanoid" id="W2S5W9"/>
<feature type="compositionally biased region" description="Low complexity" evidence="1">
    <location>
        <begin position="146"/>
        <end position="161"/>
    </location>
</feature>
<dbReference type="GeneID" id="19969832"/>
<feature type="compositionally biased region" description="Basic and acidic residues" evidence="1">
    <location>
        <begin position="52"/>
        <end position="80"/>
    </location>
</feature>
<keyword evidence="3" id="KW-1185">Reference proteome</keyword>
<dbReference type="VEuPathDB" id="FungiDB:HMPREF1541_02493"/>
<name>W2S5W9_CYPE1</name>
<reference evidence="2 3" key="1">
    <citation type="submission" date="2013-03" db="EMBL/GenBank/DDBJ databases">
        <title>The Genome Sequence of Phialophora europaea CBS 101466.</title>
        <authorList>
            <consortium name="The Broad Institute Genomics Platform"/>
            <person name="Cuomo C."/>
            <person name="de Hoog S."/>
            <person name="Gorbushina A."/>
            <person name="Walker B."/>
            <person name="Young S.K."/>
            <person name="Zeng Q."/>
            <person name="Gargeya S."/>
            <person name="Fitzgerald M."/>
            <person name="Haas B."/>
            <person name="Abouelleil A."/>
            <person name="Allen A.W."/>
            <person name="Alvarado L."/>
            <person name="Arachchi H.M."/>
            <person name="Berlin A.M."/>
            <person name="Chapman S.B."/>
            <person name="Gainer-Dewar J."/>
            <person name="Goldberg J."/>
            <person name="Griggs A."/>
            <person name="Gujja S."/>
            <person name="Hansen M."/>
            <person name="Howarth C."/>
            <person name="Imamovic A."/>
            <person name="Ireland A."/>
            <person name="Larimer J."/>
            <person name="McCowan C."/>
            <person name="Murphy C."/>
            <person name="Pearson M."/>
            <person name="Poon T.W."/>
            <person name="Priest M."/>
            <person name="Roberts A."/>
            <person name="Saif S."/>
            <person name="Shea T."/>
            <person name="Sisk P."/>
            <person name="Sykes S."/>
            <person name="Wortman J."/>
            <person name="Nusbaum C."/>
            <person name="Birren B."/>
        </authorList>
    </citation>
    <scope>NUCLEOTIDE SEQUENCE [LARGE SCALE GENOMIC DNA]</scope>
    <source>
        <strain evidence="2 3">CBS 101466</strain>
    </source>
</reference>
<feature type="compositionally biased region" description="Polar residues" evidence="1">
    <location>
        <begin position="190"/>
        <end position="202"/>
    </location>
</feature>
<dbReference type="EMBL" id="KB822718">
    <property type="protein sequence ID" value="ETN43334.1"/>
    <property type="molecule type" value="Genomic_DNA"/>
</dbReference>
<dbReference type="AlphaFoldDB" id="W2S5W9"/>
<feature type="compositionally biased region" description="Basic and acidic residues" evidence="1">
    <location>
        <begin position="11"/>
        <end position="32"/>
    </location>
</feature>
<dbReference type="HOGENOM" id="CLU_758674_0_0_1"/>
<dbReference type="Proteomes" id="UP000030752">
    <property type="component" value="Unassembled WGS sequence"/>
</dbReference>
<evidence type="ECO:0000256" key="1">
    <source>
        <dbReference type="SAM" id="MobiDB-lite"/>
    </source>
</evidence>
<feature type="region of interest" description="Disordered" evidence="1">
    <location>
        <begin position="1"/>
        <end position="267"/>
    </location>
</feature>
<evidence type="ECO:0000313" key="3">
    <source>
        <dbReference type="Proteomes" id="UP000030752"/>
    </source>
</evidence>
<proteinExistence type="predicted"/>
<feature type="compositionally biased region" description="Polar residues" evidence="1">
    <location>
        <begin position="135"/>
        <end position="144"/>
    </location>
</feature>
<accession>W2S5W9</accession>
<protein>
    <submittedName>
        <fullName evidence="2">Uncharacterized protein</fullName>
    </submittedName>
</protein>